<keyword evidence="2" id="KW-0328">Glycosyltransferase</keyword>
<dbReference type="SUPFAM" id="SSF53448">
    <property type="entry name" value="Nucleotide-diphospho-sugar transferases"/>
    <property type="match status" value="1"/>
</dbReference>
<keyword evidence="3 6" id="KW-0808">Transferase</keyword>
<dbReference type="Proteomes" id="UP000249377">
    <property type="component" value="Unassembled WGS sequence"/>
</dbReference>
<sequence>MADVKRLEPVSTVSLCIIAYNEQACMDSLLHEVRAQDYPHELMEIILVDGLSTDGTKEKMLEFQQKNEGAFRRVVVADNEKRVLPCGWNVVLKNAMADVILRVDAHSSIPVDFVSKNMACLNRGEAVCGGRRPNIIDEDTPFKRTLLMAETSMFGSSVAPYRRKQEELYVKSLFHGAYRRTVFEEVGGYNENLWRTEDNEMNYRIRAAGYRLCYEPEIISYQHTRNGLGKMLKQKYKNGYWIGLTVGVCPQCFSLYHFVPLAFVCAILVTALLAVLGHPLLMALMWSLYGILAVAMACKAIIETRRFHISNLLLPLLFLLLHLSYGAGTLVGLVKLPFWLRKHSGGRSPEVEEIKTAMKKNHGGFQ</sequence>
<keyword evidence="4" id="KW-0812">Transmembrane</keyword>
<keyword evidence="7" id="KW-1185">Reference proteome</keyword>
<dbReference type="EMBL" id="QLYR01000001">
    <property type="protein sequence ID" value="RAQ30843.1"/>
    <property type="molecule type" value="Genomic_DNA"/>
</dbReference>
<dbReference type="PANTHER" id="PTHR43630:SF1">
    <property type="entry name" value="POLY-BETA-1,6-N-ACETYL-D-GLUCOSAMINE SYNTHASE"/>
    <property type="match status" value="1"/>
</dbReference>
<keyword evidence="4" id="KW-0472">Membrane</keyword>
<organism evidence="6 7">
    <name type="scientific">Hydrogeniiclostridium mannosilyticum</name>
    <dbReference type="NCBI Taxonomy" id="2764322"/>
    <lineage>
        <taxon>Bacteria</taxon>
        <taxon>Bacillati</taxon>
        <taxon>Bacillota</taxon>
        <taxon>Clostridia</taxon>
        <taxon>Eubacteriales</taxon>
        <taxon>Acutalibacteraceae</taxon>
        <taxon>Hydrogeniiclostridium</taxon>
    </lineage>
</organism>
<feature type="transmembrane region" description="Helical" evidence="4">
    <location>
        <begin position="314"/>
        <end position="334"/>
    </location>
</feature>
<proteinExistence type="inferred from homology"/>
<comment type="similarity">
    <text evidence="1">Belongs to the glycosyltransferase 2 family.</text>
</comment>
<feature type="transmembrane region" description="Helical" evidence="4">
    <location>
        <begin position="283"/>
        <end position="302"/>
    </location>
</feature>
<evidence type="ECO:0000313" key="7">
    <source>
        <dbReference type="Proteomes" id="UP000249377"/>
    </source>
</evidence>
<dbReference type="RefSeq" id="WP_112332036.1">
    <property type="nucleotide sequence ID" value="NZ_QLYR01000001.1"/>
</dbReference>
<dbReference type="Pfam" id="PF00535">
    <property type="entry name" value="Glycos_transf_2"/>
    <property type="match status" value="1"/>
</dbReference>
<dbReference type="InterPro" id="IPR001173">
    <property type="entry name" value="Glyco_trans_2-like"/>
</dbReference>
<evidence type="ECO:0000256" key="2">
    <source>
        <dbReference type="ARBA" id="ARBA00022676"/>
    </source>
</evidence>
<gene>
    <name evidence="6" type="ORF">DPQ25_03795</name>
</gene>
<dbReference type="InterPro" id="IPR029044">
    <property type="entry name" value="Nucleotide-diphossugar_trans"/>
</dbReference>
<comment type="caution">
    <text evidence="6">The sequence shown here is derived from an EMBL/GenBank/DDBJ whole genome shotgun (WGS) entry which is preliminary data.</text>
</comment>
<accession>A0A328UN18</accession>
<evidence type="ECO:0000259" key="5">
    <source>
        <dbReference type="Pfam" id="PF00535"/>
    </source>
</evidence>
<evidence type="ECO:0000256" key="1">
    <source>
        <dbReference type="ARBA" id="ARBA00006739"/>
    </source>
</evidence>
<feature type="domain" description="Glycosyltransferase 2-like" evidence="5">
    <location>
        <begin position="14"/>
        <end position="186"/>
    </location>
</feature>
<dbReference type="AlphaFoldDB" id="A0A328UN18"/>
<protein>
    <submittedName>
        <fullName evidence="6">Glycosyltransferase family 2 protein</fullName>
    </submittedName>
</protein>
<keyword evidence="4" id="KW-1133">Transmembrane helix</keyword>
<reference evidence="6 7" key="1">
    <citation type="submission" date="2018-06" db="EMBL/GenBank/DDBJ databases">
        <title>Noncontiguous genome sequence of Ruminococcaceae bacterium ASD2818.</title>
        <authorList>
            <person name="Chaplin A.V."/>
            <person name="Sokolova S.R."/>
            <person name="Kochetkova T.O."/>
            <person name="Goltsov A.Y."/>
            <person name="Trofimov D.Y."/>
            <person name="Efimov B.A."/>
        </authorList>
    </citation>
    <scope>NUCLEOTIDE SEQUENCE [LARGE SCALE GENOMIC DNA]</scope>
    <source>
        <strain evidence="6 7">ASD2818</strain>
    </source>
</reference>
<dbReference type="GO" id="GO:0016757">
    <property type="term" value="F:glycosyltransferase activity"/>
    <property type="evidence" value="ECO:0007669"/>
    <property type="project" value="UniProtKB-KW"/>
</dbReference>
<dbReference type="CDD" id="cd02525">
    <property type="entry name" value="Succinoglycan_BP_ExoA"/>
    <property type="match status" value="1"/>
</dbReference>
<feature type="transmembrane region" description="Helical" evidence="4">
    <location>
        <begin position="255"/>
        <end position="276"/>
    </location>
</feature>
<dbReference type="Gene3D" id="3.90.550.10">
    <property type="entry name" value="Spore Coat Polysaccharide Biosynthesis Protein SpsA, Chain A"/>
    <property type="match status" value="1"/>
</dbReference>
<evidence type="ECO:0000256" key="4">
    <source>
        <dbReference type="SAM" id="Phobius"/>
    </source>
</evidence>
<evidence type="ECO:0000313" key="6">
    <source>
        <dbReference type="EMBL" id="RAQ30843.1"/>
    </source>
</evidence>
<evidence type="ECO:0000256" key="3">
    <source>
        <dbReference type="ARBA" id="ARBA00022679"/>
    </source>
</evidence>
<dbReference type="PANTHER" id="PTHR43630">
    <property type="entry name" value="POLY-BETA-1,6-N-ACETYL-D-GLUCOSAMINE SYNTHASE"/>
    <property type="match status" value="1"/>
</dbReference>
<name>A0A328UN18_9FIRM</name>